<keyword evidence="3" id="KW-0479">Metal-binding</keyword>
<dbReference type="SUPFAM" id="SSF56719">
    <property type="entry name" value="Type II DNA topoisomerase"/>
    <property type="match status" value="1"/>
</dbReference>
<evidence type="ECO:0000259" key="12">
    <source>
        <dbReference type="PROSITE" id="PS50880"/>
    </source>
</evidence>
<dbReference type="SMART" id="SM00433">
    <property type="entry name" value="TOP2c"/>
    <property type="match status" value="1"/>
</dbReference>
<dbReference type="RefSeq" id="WP_287270459.1">
    <property type="nucleotide sequence ID" value="NZ_JAMYMY010000002.1"/>
</dbReference>
<evidence type="ECO:0000256" key="5">
    <source>
        <dbReference type="ARBA" id="ARBA00022840"/>
    </source>
</evidence>
<dbReference type="Pfam" id="PF02518">
    <property type="entry name" value="HATPase_c"/>
    <property type="match status" value="1"/>
</dbReference>
<dbReference type="InterPro" id="IPR020568">
    <property type="entry name" value="Ribosomal_Su5_D2-typ_SF"/>
</dbReference>
<dbReference type="HAMAP" id="MF_00938">
    <property type="entry name" value="ParE_type1"/>
    <property type="match status" value="1"/>
</dbReference>
<dbReference type="Pfam" id="PF00986">
    <property type="entry name" value="DNA_gyraseB_C"/>
    <property type="match status" value="1"/>
</dbReference>
<protein>
    <recommendedName>
        <fullName evidence="10">DNA topoisomerase 4 subunit B</fullName>
        <ecNumber evidence="10">5.6.2.2</ecNumber>
    </recommendedName>
    <alternativeName>
        <fullName evidence="10">Topoisomerase IV subunit B</fullName>
    </alternativeName>
</protein>
<comment type="cofactor">
    <cofactor evidence="2">
        <name>Mg(2+)</name>
        <dbReference type="ChEBI" id="CHEBI:18420"/>
    </cofactor>
</comment>
<dbReference type="CDD" id="cd16928">
    <property type="entry name" value="HATPase_GyrB-like"/>
    <property type="match status" value="1"/>
</dbReference>
<comment type="similarity">
    <text evidence="10">Belongs to the type II topoisomerase family. ParE type 1 subfamily.</text>
</comment>
<dbReference type="EMBL" id="JAMYPJ010000003">
    <property type="protein sequence ID" value="MER8932002.1"/>
    <property type="molecule type" value="Genomic_DNA"/>
</dbReference>
<dbReference type="PRINTS" id="PR01159">
    <property type="entry name" value="DNAGYRASEB"/>
</dbReference>
<dbReference type="InterPro" id="IPR014721">
    <property type="entry name" value="Ribsml_uS5_D2-typ_fold_subgr"/>
</dbReference>
<dbReference type="InterPro" id="IPR005737">
    <property type="entry name" value="TopoIV_B_Gneg"/>
</dbReference>
<keyword evidence="8 10" id="KW-0238">DNA-binding</keyword>
<feature type="binding site" evidence="10">
    <location>
        <position position="385"/>
    </location>
    <ligand>
        <name>ATP</name>
        <dbReference type="ChEBI" id="CHEBI:30616"/>
    </ligand>
</feature>
<dbReference type="Pfam" id="PF00204">
    <property type="entry name" value="DNA_gyraseB"/>
    <property type="match status" value="1"/>
</dbReference>
<dbReference type="InterPro" id="IPR013506">
    <property type="entry name" value="Topo_IIA_bsu_dom2"/>
</dbReference>
<evidence type="ECO:0000256" key="9">
    <source>
        <dbReference type="ARBA" id="ARBA00023235"/>
    </source>
</evidence>
<dbReference type="InterPro" id="IPR000565">
    <property type="entry name" value="Topo_IIA_B"/>
</dbReference>
<dbReference type="InterPro" id="IPR018522">
    <property type="entry name" value="TopoIIA_CS"/>
</dbReference>
<evidence type="ECO:0000256" key="3">
    <source>
        <dbReference type="ARBA" id="ARBA00022723"/>
    </source>
</evidence>
<comment type="subunit">
    <text evidence="10">Heterotetramer composed of ParC and ParE.</text>
</comment>
<comment type="catalytic activity">
    <reaction evidence="1 10">
        <text>ATP-dependent breakage, passage and rejoining of double-stranded DNA.</text>
        <dbReference type="EC" id="5.6.2.2"/>
    </reaction>
</comment>
<dbReference type="InterPro" id="IPR002288">
    <property type="entry name" value="DNA_gyrase_B_C"/>
</dbReference>
<dbReference type="Pfam" id="PF01751">
    <property type="entry name" value="Toprim"/>
    <property type="match status" value="1"/>
</dbReference>
<dbReference type="EC" id="5.6.2.2" evidence="10"/>
<dbReference type="PANTHER" id="PTHR45866:SF4">
    <property type="entry name" value="DNA TOPOISOMERASE 4 SUBUNIT B"/>
    <property type="match status" value="1"/>
</dbReference>
<feature type="binding site" evidence="10">
    <location>
        <position position="46"/>
    </location>
    <ligand>
        <name>ATP</name>
        <dbReference type="ChEBI" id="CHEBI:30616"/>
    </ligand>
</feature>
<comment type="function">
    <text evidence="10">Topoisomerase IV is essential for chromosome segregation. It relaxes supercoiled DNA. Performs the decatenation events required during the replication of a circular DNA molecule.</text>
</comment>
<feature type="domain" description="Toprim" evidence="12">
    <location>
        <begin position="465"/>
        <end position="579"/>
    </location>
</feature>
<name>A0ABV1YA33_9HYPH</name>
<feature type="site" description="Interaction with DNA" evidence="10">
    <location>
        <position position="551"/>
    </location>
</feature>
<dbReference type="InterPro" id="IPR006171">
    <property type="entry name" value="TOPRIM_dom"/>
</dbReference>
<dbReference type="PANTHER" id="PTHR45866">
    <property type="entry name" value="DNA GYRASE/TOPOISOMERASE SUBUNIT B"/>
    <property type="match status" value="1"/>
</dbReference>
<evidence type="ECO:0000256" key="11">
    <source>
        <dbReference type="SAM" id="MobiDB-lite"/>
    </source>
</evidence>
<gene>
    <name evidence="10 13" type="primary">parE</name>
    <name evidence="13" type="ORF">NKI33_03340</name>
</gene>
<dbReference type="Gene3D" id="3.30.230.10">
    <property type="match status" value="1"/>
</dbReference>
<dbReference type="GO" id="GO:0003918">
    <property type="term" value="F:DNA topoisomerase type II (double strand cut, ATP-hydrolyzing) activity"/>
    <property type="evidence" value="ECO:0007669"/>
    <property type="project" value="UniProtKB-EC"/>
</dbReference>
<dbReference type="InterPro" id="IPR013760">
    <property type="entry name" value="Topo_IIA-like_dom_sf"/>
</dbReference>
<dbReference type="InterPro" id="IPR003594">
    <property type="entry name" value="HATPase_dom"/>
</dbReference>
<evidence type="ECO:0000256" key="2">
    <source>
        <dbReference type="ARBA" id="ARBA00001946"/>
    </source>
</evidence>
<dbReference type="SUPFAM" id="SSF55874">
    <property type="entry name" value="ATPase domain of HSP90 chaperone/DNA topoisomerase II/histidine kinase"/>
    <property type="match status" value="1"/>
</dbReference>
<dbReference type="CDD" id="cd00822">
    <property type="entry name" value="TopoII_Trans_DNA_gyrase"/>
    <property type="match status" value="1"/>
</dbReference>
<dbReference type="PROSITE" id="PS50880">
    <property type="entry name" value="TOPRIM"/>
    <property type="match status" value="1"/>
</dbReference>
<evidence type="ECO:0000256" key="10">
    <source>
        <dbReference type="HAMAP-Rule" id="MF_00938"/>
    </source>
</evidence>
<dbReference type="PRINTS" id="PR00418">
    <property type="entry name" value="TPI2FAMILY"/>
</dbReference>
<keyword evidence="6" id="KW-0460">Magnesium</keyword>
<feature type="region of interest" description="Disordered" evidence="11">
    <location>
        <begin position="1"/>
        <end position="46"/>
    </location>
</feature>
<dbReference type="InterPro" id="IPR013759">
    <property type="entry name" value="Topo_IIA_B_C"/>
</dbReference>
<organism evidence="13 14">
    <name type="scientific">Mesorhizobium opportunistum</name>
    <dbReference type="NCBI Taxonomy" id="593909"/>
    <lineage>
        <taxon>Bacteria</taxon>
        <taxon>Pseudomonadati</taxon>
        <taxon>Pseudomonadota</taxon>
        <taxon>Alphaproteobacteria</taxon>
        <taxon>Hyphomicrobiales</taxon>
        <taxon>Phyllobacteriaceae</taxon>
        <taxon>Mesorhizobium</taxon>
    </lineage>
</organism>
<feature type="site" description="Interaction with DNA" evidence="10">
    <location>
        <position position="499"/>
    </location>
</feature>
<dbReference type="NCBIfam" id="TIGR01055">
    <property type="entry name" value="parE_Gneg"/>
    <property type="match status" value="1"/>
</dbReference>
<dbReference type="SUPFAM" id="SSF54211">
    <property type="entry name" value="Ribosomal protein S5 domain 2-like"/>
    <property type="match status" value="1"/>
</dbReference>
<dbReference type="Gene3D" id="3.30.565.10">
    <property type="entry name" value="Histidine kinase-like ATPase, C-terminal domain"/>
    <property type="match status" value="1"/>
</dbReference>
<dbReference type="SMART" id="SM00387">
    <property type="entry name" value="HATPase_c"/>
    <property type="match status" value="1"/>
</dbReference>
<keyword evidence="4 10" id="KW-0547">Nucleotide-binding</keyword>
<feature type="binding site" evidence="10">
    <location>
        <position position="86"/>
    </location>
    <ligand>
        <name>ATP</name>
        <dbReference type="ChEBI" id="CHEBI:30616"/>
    </ligand>
</feature>
<evidence type="ECO:0000256" key="4">
    <source>
        <dbReference type="ARBA" id="ARBA00022741"/>
    </source>
</evidence>
<accession>A0ABV1YA33</accession>
<keyword evidence="14" id="KW-1185">Reference proteome</keyword>
<keyword evidence="5 10" id="KW-0067">ATP-binding</keyword>
<evidence type="ECO:0000256" key="6">
    <source>
        <dbReference type="ARBA" id="ARBA00022842"/>
    </source>
</evidence>
<evidence type="ECO:0000313" key="14">
    <source>
        <dbReference type="Proteomes" id="UP001464387"/>
    </source>
</evidence>
<keyword evidence="7 10" id="KW-0799">Topoisomerase</keyword>
<feature type="binding site" evidence="10">
    <location>
        <begin position="154"/>
        <end position="160"/>
    </location>
    <ligand>
        <name>ATP</name>
        <dbReference type="ChEBI" id="CHEBI:30616"/>
    </ligand>
</feature>
<evidence type="ECO:0000256" key="8">
    <source>
        <dbReference type="ARBA" id="ARBA00023125"/>
    </source>
</evidence>
<dbReference type="Gene3D" id="3.40.50.670">
    <property type="match status" value="1"/>
</dbReference>
<dbReference type="PROSITE" id="PS00177">
    <property type="entry name" value="TOPOISOMERASE_II"/>
    <property type="match status" value="1"/>
</dbReference>
<sequence>MDDNNDLFGDLDKQPQPVRAPARPADPLVQAAAKRPAASRDGSEGYSAADIEVLEGLEPVRRRPGMYIGGTDDKAMHHLFAEVIDNSMDEAVAGHATFIDVELSADGYLSVTDNGRGIPVDPHPKFKKPALEVIMTTLHSGGKFDSKVYETSGGLHGVGVSVVNALSDHLEVEVARGRQLYRQRFSRGVPVSGLEHLGEVHNRRGTKIRFHPDEQIFGKGAAFEPARLYRMTRSKAYLFGGVEIRWTCDPSLIKEKDQTPAKAEFHFPGGLKDYLKASLGDDFQVTREIFAGKSDKQGGHGSLEWAVTWFGGDGFVNSYCNTIPTGEGGTHEAGFRNVLTRGLRAYAELVGNKRASIVTSEDVMISAAGMLSVFIREPEFVGQTKDRLATIEAIRIVETAIRDPFDHWLADNPQEASKLLEWVIARADERVRRRQEKEVSRKSAVRKLRLPGKLADCTQNAAAGAELFIVEGDSAGGSAKQARDRASQAVLPLRGKILNVASAGNDKLAANQQISDLIQALGCGTRSKYRDEDLRYDRVIIMTDADVDGAHIATLLITFFYQEMPALVRGGHLYLAVPPLYSIRQGGKVAYARDDAHKDELLRTEFTGRGKVELGRFKGLGEMMAAQLKETTMDPKKRTLLRVDVIDAEAATKDAVDALMGTKPEARFRFIQERAEFAEAEVLDI</sequence>
<feature type="compositionally biased region" description="Low complexity" evidence="11">
    <location>
        <begin position="14"/>
        <end position="27"/>
    </location>
</feature>
<dbReference type="InterPro" id="IPR001241">
    <property type="entry name" value="Topo_IIA"/>
</dbReference>
<evidence type="ECO:0000256" key="1">
    <source>
        <dbReference type="ARBA" id="ARBA00000185"/>
    </source>
</evidence>
<reference evidence="13 14" key="1">
    <citation type="journal article" date="2024" name="Proc. Natl. Acad. Sci. U.S.A.">
        <title>The evolutionary genomics of adaptation to stress in wild rhizobium bacteria.</title>
        <authorList>
            <person name="Kehlet-Delgado H."/>
            <person name="Montoya A.P."/>
            <person name="Jensen K.T."/>
            <person name="Wendlandt C.E."/>
            <person name="Dexheimer C."/>
            <person name="Roberts M."/>
            <person name="Torres Martinez L."/>
            <person name="Friesen M.L."/>
            <person name="Griffitts J.S."/>
            <person name="Porter S.S."/>
        </authorList>
    </citation>
    <scope>NUCLEOTIDE SEQUENCE [LARGE SCALE GENOMIC DNA]</scope>
    <source>
        <strain evidence="13 14">M0729</strain>
    </source>
</reference>
<feature type="site" description="Interaction with DNA" evidence="10">
    <location>
        <position position="667"/>
    </location>
</feature>
<keyword evidence="9 10" id="KW-0413">Isomerase</keyword>
<evidence type="ECO:0000313" key="13">
    <source>
        <dbReference type="EMBL" id="MER8932002.1"/>
    </source>
</evidence>
<evidence type="ECO:0000256" key="7">
    <source>
        <dbReference type="ARBA" id="ARBA00023029"/>
    </source>
</evidence>
<proteinExistence type="inferred from homology"/>
<comment type="caution">
    <text evidence="13">The sequence shown here is derived from an EMBL/GenBank/DDBJ whole genome shotgun (WGS) entry which is preliminary data.</text>
</comment>
<feature type="binding site" evidence="10">
    <location>
        <position position="113"/>
    </location>
    <ligand>
        <name>ATP</name>
        <dbReference type="ChEBI" id="CHEBI:30616"/>
    </ligand>
</feature>
<dbReference type="InterPro" id="IPR036890">
    <property type="entry name" value="HATPase_C_sf"/>
</dbReference>
<dbReference type="Proteomes" id="UP001464387">
    <property type="component" value="Unassembled WGS sequence"/>
</dbReference>